<dbReference type="SUPFAM" id="SSF50044">
    <property type="entry name" value="SH3-domain"/>
    <property type="match status" value="1"/>
</dbReference>
<dbReference type="GeneID" id="14920375"/>
<reference evidence="6 7" key="1">
    <citation type="journal article" date="2013" name="Genome Biol.">
        <title>Genome of Acanthamoeba castellanii highlights extensive lateral gene transfer and early evolution of tyrosine kinase signaling.</title>
        <authorList>
            <person name="Clarke M."/>
            <person name="Lohan A.J."/>
            <person name="Liu B."/>
            <person name="Lagkouvardos I."/>
            <person name="Roy S."/>
            <person name="Zafar N."/>
            <person name="Bertelli C."/>
            <person name="Schilde C."/>
            <person name="Kianianmomeni A."/>
            <person name="Burglin T.R."/>
            <person name="Frech C."/>
            <person name="Turcotte B."/>
            <person name="Kopec K.O."/>
            <person name="Synnott J.M."/>
            <person name="Choo C."/>
            <person name="Paponov I."/>
            <person name="Finkler A."/>
            <person name="Soon Heng Tan C."/>
            <person name="Hutchins A.P."/>
            <person name="Weinmeier T."/>
            <person name="Rattei T."/>
            <person name="Chu J.S."/>
            <person name="Gimenez G."/>
            <person name="Irimia M."/>
            <person name="Rigden D.J."/>
            <person name="Fitzpatrick D.A."/>
            <person name="Lorenzo-Morales J."/>
            <person name="Bateman A."/>
            <person name="Chiu C.H."/>
            <person name="Tang P."/>
            <person name="Hegemann P."/>
            <person name="Fromm H."/>
            <person name="Raoult D."/>
            <person name="Greub G."/>
            <person name="Miranda-Saavedra D."/>
            <person name="Chen N."/>
            <person name="Nash P."/>
            <person name="Ginger M.L."/>
            <person name="Horn M."/>
            <person name="Schaap P."/>
            <person name="Caler L."/>
            <person name="Loftus B."/>
        </authorList>
    </citation>
    <scope>NUCLEOTIDE SEQUENCE [LARGE SCALE GENOMIC DNA]</scope>
    <source>
        <strain evidence="6 7">Neff</strain>
    </source>
</reference>
<dbReference type="Pfam" id="PF00018">
    <property type="entry name" value="SH3_1"/>
    <property type="match status" value="1"/>
</dbReference>
<dbReference type="PRINTS" id="PR00452">
    <property type="entry name" value="SH3DOMAIN"/>
</dbReference>
<feature type="compositionally biased region" description="Basic and acidic residues" evidence="4">
    <location>
        <begin position="32"/>
        <end position="42"/>
    </location>
</feature>
<dbReference type="EMBL" id="KB007933">
    <property type="protein sequence ID" value="ELR19195.1"/>
    <property type="molecule type" value="Genomic_DNA"/>
</dbReference>
<dbReference type="RefSeq" id="XP_004341280.1">
    <property type="nucleotide sequence ID" value="XM_004341232.1"/>
</dbReference>
<dbReference type="PROSITE" id="PS50002">
    <property type="entry name" value="SH3"/>
    <property type="match status" value="1"/>
</dbReference>
<dbReference type="InterPro" id="IPR050670">
    <property type="entry name" value="STAM"/>
</dbReference>
<feature type="region of interest" description="Disordered" evidence="4">
    <location>
        <begin position="1"/>
        <end position="42"/>
    </location>
</feature>
<dbReference type="InterPro" id="IPR001452">
    <property type="entry name" value="SH3_domain"/>
</dbReference>
<evidence type="ECO:0000313" key="6">
    <source>
        <dbReference type="EMBL" id="ELR19195.1"/>
    </source>
</evidence>
<feature type="domain" description="SH3" evidence="5">
    <location>
        <begin position="47"/>
        <end position="106"/>
    </location>
</feature>
<evidence type="ECO:0000259" key="5">
    <source>
        <dbReference type="PROSITE" id="PS50002"/>
    </source>
</evidence>
<dbReference type="KEGG" id="acan:ACA1_262530"/>
<protein>
    <submittedName>
        <fullName evidence="6">SH3 domain containing protein</fullName>
    </submittedName>
</protein>
<dbReference type="PANTHER" id="PTHR45929:SF3">
    <property type="entry name" value="JAK PATHWAY SIGNAL TRANSDUCTION ADAPTOR MOLECULE"/>
    <property type="match status" value="1"/>
</dbReference>
<gene>
    <name evidence="6" type="ORF">ACA1_262530</name>
</gene>
<evidence type="ECO:0000256" key="3">
    <source>
        <dbReference type="SAM" id="Coils"/>
    </source>
</evidence>
<name>L8H1T4_ACACF</name>
<dbReference type="OrthoDB" id="19605at2759"/>
<feature type="region of interest" description="Disordered" evidence="4">
    <location>
        <begin position="108"/>
        <end position="164"/>
    </location>
</feature>
<dbReference type="STRING" id="1257118.L8H1T4"/>
<feature type="coiled-coil region" evidence="3">
    <location>
        <begin position="228"/>
        <end position="255"/>
    </location>
</feature>
<dbReference type="AlphaFoldDB" id="L8H1T4"/>
<organism evidence="6 7">
    <name type="scientific">Acanthamoeba castellanii (strain ATCC 30010 / Neff)</name>
    <dbReference type="NCBI Taxonomy" id="1257118"/>
    <lineage>
        <taxon>Eukaryota</taxon>
        <taxon>Amoebozoa</taxon>
        <taxon>Discosea</taxon>
        <taxon>Longamoebia</taxon>
        <taxon>Centramoebida</taxon>
        <taxon>Acanthamoebidae</taxon>
        <taxon>Acanthamoeba</taxon>
    </lineage>
</organism>
<dbReference type="Gene3D" id="2.30.30.40">
    <property type="entry name" value="SH3 Domains"/>
    <property type="match status" value="1"/>
</dbReference>
<evidence type="ECO:0000256" key="1">
    <source>
        <dbReference type="ARBA" id="ARBA00022443"/>
    </source>
</evidence>
<proteinExistence type="predicted"/>
<evidence type="ECO:0000313" key="7">
    <source>
        <dbReference type="Proteomes" id="UP000011083"/>
    </source>
</evidence>
<dbReference type="VEuPathDB" id="AmoebaDB:ACA1_262530"/>
<accession>L8H1T4</accession>
<keyword evidence="7" id="KW-1185">Reference proteome</keyword>
<evidence type="ECO:0000256" key="4">
    <source>
        <dbReference type="SAM" id="MobiDB-lite"/>
    </source>
</evidence>
<feature type="compositionally biased region" description="Acidic residues" evidence="4">
    <location>
        <begin position="108"/>
        <end position="124"/>
    </location>
</feature>
<keyword evidence="1 2" id="KW-0728">SH3 domain</keyword>
<dbReference type="Proteomes" id="UP000011083">
    <property type="component" value="Unassembled WGS sequence"/>
</dbReference>
<keyword evidence="3" id="KW-0175">Coiled coil</keyword>
<evidence type="ECO:0000256" key="2">
    <source>
        <dbReference type="PROSITE-ProRule" id="PRU00192"/>
    </source>
</evidence>
<dbReference type="InterPro" id="IPR036028">
    <property type="entry name" value="SH3-like_dom_sf"/>
</dbReference>
<dbReference type="FunFam" id="2.30.30.40:FF:000072">
    <property type="entry name" value="Unconventional Myosin IB"/>
    <property type="match status" value="1"/>
</dbReference>
<dbReference type="SMART" id="SM00326">
    <property type="entry name" value="SH3"/>
    <property type="match status" value="1"/>
</dbReference>
<dbReference type="PANTHER" id="PTHR45929">
    <property type="entry name" value="JAK PATHWAY SIGNAL TRANSDUCTION ADAPTOR MOLECULE"/>
    <property type="match status" value="1"/>
</dbReference>
<sequence length="315" mass="35243">MADQEHPPTDEAAYGEGEAAHHEEVYGEEEAAEHHDEEGAQHYYHDRSAEKVRAIFDYVAENDDHLSFKVGDLINVLEERDGGWWKGALGDKEGLFPANYVEYLPEEGYEEEEEEAIEEEEVGLDDGAAGDAGGADGGEEGGAGGAEAAAVLSPADEREERRRRRQLDLDELEAQIEENKAQKLALEVELEQLKRVKEHAQQELTDMGLVRTDIELLVYDLVKIMGELDEESATMNDLQTARQTLQAELNNFSALTSSEIKKGSPLEPFKTEILSKLAQLTLKLTDDDKFIGIYEKKKNTFFFILKAVKDALQNK</sequence>
<feature type="compositionally biased region" description="Gly residues" evidence="4">
    <location>
        <begin position="130"/>
        <end position="145"/>
    </location>
</feature>